<dbReference type="SUPFAM" id="SSF48557">
    <property type="entry name" value="L-aspartase-like"/>
    <property type="match status" value="1"/>
</dbReference>
<evidence type="ECO:0000313" key="4">
    <source>
        <dbReference type="Proteomes" id="UP001523216"/>
    </source>
</evidence>
<dbReference type="Proteomes" id="UP001523216">
    <property type="component" value="Unassembled WGS sequence"/>
</dbReference>
<dbReference type="RefSeq" id="WP_251802822.1">
    <property type="nucleotide sequence ID" value="NZ_JAMQOL010000054.1"/>
</dbReference>
<dbReference type="EMBL" id="JAMQOL010000054">
    <property type="protein sequence ID" value="MCM4083110.1"/>
    <property type="molecule type" value="Genomic_DNA"/>
</dbReference>
<feature type="domain" description="Fumarate lyase N-terminal" evidence="2">
    <location>
        <begin position="106"/>
        <end position="296"/>
    </location>
</feature>
<organism evidence="3 4">
    <name type="scientific">Paractinoplanes hotanensis</name>
    <dbReference type="NCBI Taxonomy" id="2906497"/>
    <lineage>
        <taxon>Bacteria</taxon>
        <taxon>Bacillati</taxon>
        <taxon>Actinomycetota</taxon>
        <taxon>Actinomycetes</taxon>
        <taxon>Micromonosporales</taxon>
        <taxon>Micromonosporaceae</taxon>
        <taxon>Paractinoplanes</taxon>
    </lineage>
</organism>
<proteinExistence type="predicted"/>
<dbReference type="Gene3D" id="1.10.275.10">
    <property type="entry name" value="Fumarase/aspartase (N-terminal domain)"/>
    <property type="match status" value="1"/>
</dbReference>
<protein>
    <submittedName>
        <fullName evidence="3">Lyase family protein</fullName>
    </submittedName>
</protein>
<keyword evidence="1 3" id="KW-0456">Lyase</keyword>
<dbReference type="InterPro" id="IPR024083">
    <property type="entry name" value="Fumarase/histidase_N"/>
</dbReference>
<keyword evidence="4" id="KW-1185">Reference proteome</keyword>
<evidence type="ECO:0000259" key="2">
    <source>
        <dbReference type="Pfam" id="PF00206"/>
    </source>
</evidence>
<dbReference type="PANTHER" id="PTHR43814">
    <property type="entry name" value="ARGININOSUCCINATE LYASE"/>
    <property type="match status" value="1"/>
</dbReference>
<dbReference type="Gene3D" id="1.20.200.10">
    <property type="entry name" value="Fumarase/aspartase (Central domain)"/>
    <property type="match status" value="1"/>
</dbReference>
<dbReference type="PRINTS" id="PR00145">
    <property type="entry name" value="ARGSUCLYASE"/>
</dbReference>
<dbReference type="Gene3D" id="1.10.40.30">
    <property type="entry name" value="Fumarase/aspartase (C-terminal domain)"/>
    <property type="match status" value="1"/>
</dbReference>
<dbReference type="Pfam" id="PF00206">
    <property type="entry name" value="Lyase_1"/>
    <property type="match status" value="1"/>
</dbReference>
<accession>A0ABT0YAN3</accession>
<dbReference type="InterPro" id="IPR022761">
    <property type="entry name" value="Fumarate_lyase_N"/>
</dbReference>
<evidence type="ECO:0000313" key="3">
    <source>
        <dbReference type="EMBL" id="MCM4083110.1"/>
    </source>
</evidence>
<comment type="caution">
    <text evidence="3">The sequence shown here is derived from an EMBL/GenBank/DDBJ whole genome shotgun (WGS) entry which is preliminary data.</text>
</comment>
<reference evidence="3 4" key="1">
    <citation type="submission" date="2022-06" db="EMBL/GenBank/DDBJ databases">
        <title>Actinoplanes abujensis sp. nov., isolated from Nigerian arid soil.</title>
        <authorList>
            <person name="Ding P."/>
        </authorList>
    </citation>
    <scope>NUCLEOTIDE SEQUENCE [LARGE SCALE GENOMIC DNA]</scope>
    <source>
        <strain evidence="4">TRM88002</strain>
    </source>
</reference>
<dbReference type="InterPro" id="IPR008948">
    <property type="entry name" value="L-Aspartase-like"/>
</dbReference>
<name>A0ABT0YAN3_9ACTN</name>
<dbReference type="GO" id="GO:0016829">
    <property type="term" value="F:lyase activity"/>
    <property type="evidence" value="ECO:0007669"/>
    <property type="project" value="UniProtKB-KW"/>
</dbReference>
<dbReference type="PANTHER" id="PTHR43814:SF1">
    <property type="entry name" value="ARGININOSUCCINATE LYASE"/>
    <property type="match status" value="1"/>
</dbReference>
<dbReference type="InterPro" id="IPR009049">
    <property type="entry name" value="Argininosuccinate_lyase"/>
</dbReference>
<evidence type="ECO:0000256" key="1">
    <source>
        <dbReference type="ARBA" id="ARBA00023239"/>
    </source>
</evidence>
<gene>
    <name evidence="3" type="ORF">LXN57_36710</name>
</gene>
<sequence>MTARPITGRVTASPARLLHEHTLGPQFALESERLFPAYLRVERVLLVEYLRMGVLSEAEVTAVAGALDELAATDLVADPDRNLSDISLAVERLVDAAPGGAPPRWHLDRSRNDAQACAQLMYGRDELLAVADGLHTAMRTALDQARESADVPMPGYTQMQAAQVVSPGFYLAALVEHGLRTLRRLRGTYDELNRCPLGAGAMSGQELDWDRDAMARLLGFAGPQPHALTSVASRAWSLETVGELSHFGVGLSRFLTDLMTWAGATCGFVVLPDELAGISAAMPQKRNYPVLERIRGRTAHLTSAYQDLVLGQRNTPYTNMIEVSKESARQLDDAFRATRSILELLTAVLTGLSWRPEVMRAACDREFLGGMTLANRLTEHAGLPWRTAQVVSGRYIAGRVAAGAEPSAVDGAALAALAAEAGGTVTDPQALAGGALDTDGQFAVKRSAGSASPAATRALLDEQDVALRELAGDWAQRRSVVAATDERIAAALTGADGRVGAR</sequence>